<comment type="caution">
    <text evidence="3">The sequence shown here is derived from an EMBL/GenBank/DDBJ whole genome shotgun (WGS) entry which is preliminary data.</text>
</comment>
<evidence type="ECO:0000313" key="4">
    <source>
        <dbReference type="Proteomes" id="UP001183410"/>
    </source>
</evidence>
<dbReference type="InterPro" id="IPR020845">
    <property type="entry name" value="AMP-binding_CS"/>
</dbReference>
<feature type="domain" description="AMP-dependent synthetase/ligase" evidence="2">
    <location>
        <begin position="23"/>
        <end position="414"/>
    </location>
</feature>
<dbReference type="InterPro" id="IPR042099">
    <property type="entry name" value="ANL_N_sf"/>
</dbReference>
<dbReference type="EMBL" id="JAVREO010000005">
    <property type="protein sequence ID" value="MDT0266574.1"/>
    <property type="molecule type" value="Genomic_DNA"/>
</dbReference>
<name>A0ABU2JPD0_9ACTN</name>
<dbReference type="Pfam" id="PF00501">
    <property type="entry name" value="AMP-binding"/>
    <property type="match status" value="1"/>
</dbReference>
<dbReference type="InterPro" id="IPR045851">
    <property type="entry name" value="AMP-bd_C_sf"/>
</dbReference>
<evidence type="ECO:0000313" key="3">
    <source>
        <dbReference type="EMBL" id="MDT0266574.1"/>
    </source>
</evidence>
<dbReference type="PROSITE" id="PS00455">
    <property type="entry name" value="AMP_BINDING"/>
    <property type="match status" value="1"/>
</dbReference>
<dbReference type="PANTHER" id="PTHR22754:SF32">
    <property type="entry name" value="DISCO-INTERACTING PROTEIN 2"/>
    <property type="match status" value="1"/>
</dbReference>
<sequence length="578" mass="60693">MTTRDEKREDEVTVMETPYDWLRRGAERAPAAPAVATWRDGARGDWTSVGELCRAVDETAAGLLGQGVRPGDRVLLALPNDRSFPEALLACVAVGAIAVPAPCPAVARTDAFRERLAGITRDAAPVLVVTEADWHPRIAEALPPGGGVALTSPAELRVPDAGPAPGTVAPDGVALLQYTSGSTGRARGVVVTHRALRASCAQAARVYREGPADLGVTWVPLYHDMGLITGLMRPLYAGYPTVLLRPDDFARSPLSWLSALASCGGTLSSAPNFAFELCVRKVPGDRVAELDLSGWRVARNAGEMVRAETADRFARHFAAAGFRATAMCPSYGLAEATLAVTASGPDTPPLRLSVLDAPLERGEVVPAPAGTAPAAARELLSSGVPVPDTEVLVGDGTPGRVGPVAVRGPQLAPGRWAEAAALAGPDGWYRTSDLGFLHDGHLFVLGRADDTLVLNGRNHFLSDVVAACARLPGVRPGRLAPFLTRDAATGLAVAGVVAELPAGQPEPTVAELNRLARTVKRRLVEALELFVSRVVFVPAGTLPVTTSGKVRAAEVRRRFEAGTLPLVRGRDQETSPVR</sequence>
<dbReference type="PANTHER" id="PTHR22754">
    <property type="entry name" value="DISCO-INTERACTING PROTEIN 2 DIP2 -RELATED"/>
    <property type="match status" value="1"/>
</dbReference>
<organism evidence="3 4">
    <name type="scientific">Streptomyces chisholmiae</name>
    <dbReference type="NCBI Taxonomy" id="3075540"/>
    <lineage>
        <taxon>Bacteria</taxon>
        <taxon>Bacillati</taxon>
        <taxon>Actinomycetota</taxon>
        <taxon>Actinomycetes</taxon>
        <taxon>Kitasatosporales</taxon>
        <taxon>Streptomycetaceae</taxon>
        <taxon>Streptomyces</taxon>
    </lineage>
</organism>
<accession>A0ABU2JPD0</accession>
<reference evidence="4" key="1">
    <citation type="submission" date="2023-07" db="EMBL/GenBank/DDBJ databases">
        <title>30 novel species of actinomycetes from the DSMZ collection.</title>
        <authorList>
            <person name="Nouioui I."/>
        </authorList>
    </citation>
    <scope>NUCLEOTIDE SEQUENCE [LARGE SCALE GENOMIC DNA]</scope>
    <source>
        <strain evidence="4">DSM 44915</strain>
    </source>
</reference>
<dbReference type="Proteomes" id="UP001183410">
    <property type="component" value="Unassembled WGS sequence"/>
</dbReference>
<dbReference type="InterPro" id="IPR000873">
    <property type="entry name" value="AMP-dep_synth/lig_dom"/>
</dbReference>
<comment type="similarity">
    <text evidence="1">Belongs to the ATP-dependent AMP-binding enzyme family.</text>
</comment>
<evidence type="ECO:0000259" key="2">
    <source>
        <dbReference type="Pfam" id="PF00501"/>
    </source>
</evidence>
<dbReference type="Gene3D" id="3.40.50.12780">
    <property type="entry name" value="N-terminal domain of ligase-like"/>
    <property type="match status" value="1"/>
</dbReference>
<dbReference type="RefSeq" id="WP_311666605.1">
    <property type="nucleotide sequence ID" value="NZ_JAVREO010000005.1"/>
</dbReference>
<dbReference type="SUPFAM" id="SSF56801">
    <property type="entry name" value="Acetyl-CoA synthetase-like"/>
    <property type="match status" value="1"/>
</dbReference>
<dbReference type="Gene3D" id="3.30.300.30">
    <property type="match status" value="1"/>
</dbReference>
<proteinExistence type="inferred from homology"/>
<protein>
    <submittedName>
        <fullName evidence="3">AMP-binding protein</fullName>
    </submittedName>
</protein>
<evidence type="ECO:0000256" key="1">
    <source>
        <dbReference type="ARBA" id="ARBA00006432"/>
    </source>
</evidence>
<keyword evidence="4" id="KW-1185">Reference proteome</keyword>
<gene>
    <name evidence="3" type="ORF">RM844_09740</name>
</gene>